<keyword evidence="2" id="KW-1185">Reference proteome</keyword>
<dbReference type="EMBL" id="KZ821683">
    <property type="protein sequence ID" value="PYH84642.1"/>
    <property type="molecule type" value="Genomic_DNA"/>
</dbReference>
<organism evidence="1 2">
    <name type="scientific">Aspergillus uvarum CBS 121591</name>
    <dbReference type="NCBI Taxonomy" id="1448315"/>
    <lineage>
        <taxon>Eukaryota</taxon>
        <taxon>Fungi</taxon>
        <taxon>Dikarya</taxon>
        <taxon>Ascomycota</taxon>
        <taxon>Pezizomycotina</taxon>
        <taxon>Eurotiomycetes</taxon>
        <taxon>Eurotiomycetidae</taxon>
        <taxon>Eurotiales</taxon>
        <taxon>Aspergillaceae</taxon>
        <taxon>Aspergillus</taxon>
        <taxon>Aspergillus subgen. Circumdati</taxon>
    </lineage>
</organism>
<name>A0A319E0L9_9EURO</name>
<dbReference type="Proteomes" id="UP000248340">
    <property type="component" value="Unassembled WGS sequence"/>
</dbReference>
<reference evidence="1 2" key="1">
    <citation type="submission" date="2016-12" db="EMBL/GenBank/DDBJ databases">
        <title>The genomes of Aspergillus section Nigri reveals drivers in fungal speciation.</title>
        <authorList>
            <consortium name="DOE Joint Genome Institute"/>
            <person name="Vesth T.C."/>
            <person name="Nybo J."/>
            <person name="Theobald S."/>
            <person name="Brandl J."/>
            <person name="Frisvad J.C."/>
            <person name="Nielsen K.F."/>
            <person name="Lyhne E.K."/>
            <person name="Kogle M.E."/>
            <person name="Kuo A."/>
            <person name="Riley R."/>
            <person name="Clum A."/>
            <person name="Nolan M."/>
            <person name="Lipzen A."/>
            <person name="Salamov A."/>
            <person name="Henrissat B."/>
            <person name="Wiebenga A."/>
            <person name="De Vries R.P."/>
            <person name="Grigoriev I.V."/>
            <person name="Mortensen U.H."/>
            <person name="Andersen M.R."/>
            <person name="Baker S.E."/>
        </authorList>
    </citation>
    <scope>NUCLEOTIDE SEQUENCE [LARGE SCALE GENOMIC DNA]</scope>
    <source>
        <strain evidence="1 2">CBS 121591</strain>
    </source>
</reference>
<gene>
    <name evidence="1" type="ORF">BO82DRAFT_351831</name>
</gene>
<dbReference type="VEuPathDB" id="FungiDB:BO82DRAFT_351831"/>
<dbReference type="AlphaFoldDB" id="A0A319E0L9"/>
<evidence type="ECO:0000313" key="1">
    <source>
        <dbReference type="EMBL" id="PYH84642.1"/>
    </source>
</evidence>
<dbReference type="OrthoDB" id="3546385at2759"/>
<evidence type="ECO:0000313" key="2">
    <source>
        <dbReference type="Proteomes" id="UP000248340"/>
    </source>
</evidence>
<sequence length="86" mass="10095">MTTPTFPSFSRLPAEIRLMFWEAALLDPIDKPLFFWRRTPWRPEEYLIGMAGDLIHPDDMGRSLSILSIYDRLICMQMTQFVSISL</sequence>
<proteinExistence type="predicted"/>
<dbReference type="RefSeq" id="XP_025494842.1">
    <property type="nucleotide sequence ID" value="XM_025634527.1"/>
</dbReference>
<dbReference type="GeneID" id="37137268"/>
<protein>
    <submittedName>
        <fullName evidence="1">Uncharacterized protein</fullName>
    </submittedName>
</protein>
<accession>A0A319E0L9</accession>